<dbReference type="Proteomes" id="UP000469215">
    <property type="component" value="Unassembled WGS sequence"/>
</dbReference>
<dbReference type="InterPro" id="IPR036097">
    <property type="entry name" value="HisK_dim/P_sf"/>
</dbReference>
<keyword evidence="15" id="KW-1185">Reference proteome</keyword>
<evidence type="ECO:0000313" key="14">
    <source>
        <dbReference type="EMBL" id="MYM18466.1"/>
    </source>
</evidence>
<keyword evidence="4" id="KW-0597">Phosphoprotein</keyword>
<evidence type="ECO:0000259" key="13">
    <source>
        <dbReference type="PROSITE" id="PS50885"/>
    </source>
</evidence>
<organism evidence="14 15">
    <name type="scientific">Brevibacterium rongguiense</name>
    <dbReference type="NCBI Taxonomy" id="2695267"/>
    <lineage>
        <taxon>Bacteria</taxon>
        <taxon>Bacillati</taxon>
        <taxon>Actinomycetota</taxon>
        <taxon>Actinomycetes</taxon>
        <taxon>Micrococcales</taxon>
        <taxon>Brevibacteriaceae</taxon>
        <taxon>Brevibacterium</taxon>
    </lineage>
</organism>
<dbReference type="Gene3D" id="3.30.565.10">
    <property type="entry name" value="Histidine kinase-like ATPase, C-terminal domain"/>
    <property type="match status" value="1"/>
</dbReference>
<evidence type="ECO:0000256" key="2">
    <source>
        <dbReference type="ARBA" id="ARBA00004236"/>
    </source>
</evidence>
<evidence type="ECO:0000256" key="7">
    <source>
        <dbReference type="ARBA" id="ARBA00022777"/>
    </source>
</evidence>
<dbReference type="Gene3D" id="1.10.287.130">
    <property type="match status" value="1"/>
</dbReference>
<keyword evidence="10 11" id="KW-0472">Membrane</keyword>
<dbReference type="PANTHER" id="PTHR45436">
    <property type="entry name" value="SENSOR HISTIDINE KINASE YKOH"/>
    <property type="match status" value="1"/>
</dbReference>
<dbReference type="InterPro" id="IPR005467">
    <property type="entry name" value="His_kinase_dom"/>
</dbReference>
<comment type="caution">
    <text evidence="14">The sequence shown here is derived from an EMBL/GenBank/DDBJ whole genome shotgun (WGS) entry which is preliminary data.</text>
</comment>
<dbReference type="SUPFAM" id="SSF47384">
    <property type="entry name" value="Homodimeric domain of signal transducing histidine kinase"/>
    <property type="match status" value="1"/>
</dbReference>
<dbReference type="PROSITE" id="PS50885">
    <property type="entry name" value="HAMP"/>
    <property type="match status" value="1"/>
</dbReference>
<dbReference type="InterPro" id="IPR036890">
    <property type="entry name" value="HATPase_C_sf"/>
</dbReference>
<evidence type="ECO:0000256" key="11">
    <source>
        <dbReference type="SAM" id="Phobius"/>
    </source>
</evidence>
<dbReference type="SMART" id="SM00304">
    <property type="entry name" value="HAMP"/>
    <property type="match status" value="1"/>
</dbReference>
<dbReference type="GO" id="GO:0005886">
    <property type="term" value="C:plasma membrane"/>
    <property type="evidence" value="ECO:0007669"/>
    <property type="project" value="UniProtKB-SubCell"/>
</dbReference>
<dbReference type="EMBL" id="WWEQ01000001">
    <property type="protein sequence ID" value="MYM18466.1"/>
    <property type="molecule type" value="Genomic_DNA"/>
</dbReference>
<comment type="subcellular location">
    <subcellularLocation>
        <location evidence="2">Cell membrane</location>
    </subcellularLocation>
</comment>
<evidence type="ECO:0000256" key="9">
    <source>
        <dbReference type="ARBA" id="ARBA00023012"/>
    </source>
</evidence>
<accession>A0A6N9H3Y8</accession>
<dbReference type="InterPro" id="IPR004358">
    <property type="entry name" value="Sig_transdc_His_kin-like_C"/>
</dbReference>
<dbReference type="Gene3D" id="6.10.340.10">
    <property type="match status" value="1"/>
</dbReference>
<dbReference type="InterPro" id="IPR050428">
    <property type="entry name" value="TCS_sensor_his_kinase"/>
</dbReference>
<dbReference type="SMART" id="SM00388">
    <property type="entry name" value="HisKA"/>
    <property type="match status" value="1"/>
</dbReference>
<gene>
    <name evidence="14" type="ORF">GSY69_00335</name>
</gene>
<dbReference type="RefSeq" id="WP_160951930.1">
    <property type="nucleotide sequence ID" value="NZ_WWEQ01000001.1"/>
</dbReference>
<protein>
    <recommendedName>
        <fullName evidence="3">histidine kinase</fullName>
        <ecNumber evidence="3">2.7.13.3</ecNumber>
    </recommendedName>
</protein>
<evidence type="ECO:0000256" key="4">
    <source>
        <dbReference type="ARBA" id="ARBA00022553"/>
    </source>
</evidence>
<evidence type="ECO:0000256" key="10">
    <source>
        <dbReference type="ARBA" id="ARBA00023136"/>
    </source>
</evidence>
<keyword evidence="5" id="KW-0808">Transferase</keyword>
<evidence type="ECO:0000259" key="12">
    <source>
        <dbReference type="PROSITE" id="PS50109"/>
    </source>
</evidence>
<dbReference type="EC" id="2.7.13.3" evidence="3"/>
<dbReference type="AlphaFoldDB" id="A0A6N9H3Y8"/>
<dbReference type="PANTHER" id="PTHR45436:SF5">
    <property type="entry name" value="SENSOR HISTIDINE KINASE TRCS"/>
    <property type="match status" value="1"/>
</dbReference>
<evidence type="ECO:0000256" key="3">
    <source>
        <dbReference type="ARBA" id="ARBA00012438"/>
    </source>
</evidence>
<dbReference type="InterPro" id="IPR003660">
    <property type="entry name" value="HAMP_dom"/>
</dbReference>
<evidence type="ECO:0000256" key="6">
    <source>
        <dbReference type="ARBA" id="ARBA00022692"/>
    </source>
</evidence>
<dbReference type="InterPro" id="IPR003661">
    <property type="entry name" value="HisK_dim/P_dom"/>
</dbReference>
<evidence type="ECO:0000313" key="15">
    <source>
        <dbReference type="Proteomes" id="UP000469215"/>
    </source>
</evidence>
<keyword evidence="8 11" id="KW-1133">Transmembrane helix</keyword>
<dbReference type="Pfam" id="PF00512">
    <property type="entry name" value="HisKA"/>
    <property type="match status" value="1"/>
</dbReference>
<feature type="transmembrane region" description="Helical" evidence="11">
    <location>
        <begin position="178"/>
        <end position="200"/>
    </location>
</feature>
<comment type="catalytic activity">
    <reaction evidence="1">
        <text>ATP + protein L-histidine = ADP + protein N-phospho-L-histidine.</text>
        <dbReference type="EC" id="2.7.13.3"/>
    </reaction>
</comment>
<feature type="transmembrane region" description="Helical" evidence="11">
    <location>
        <begin position="24"/>
        <end position="47"/>
    </location>
</feature>
<proteinExistence type="predicted"/>
<dbReference type="InterPro" id="IPR003594">
    <property type="entry name" value="HATPase_dom"/>
</dbReference>
<feature type="domain" description="Histidine kinase" evidence="12">
    <location>
        <begin position="278"/>
        <end position="503"/>
    </location>
</feature>
<feature type="domain" description="HAMP" evidence="13">
    <location>
        <begin position="201"/>
        <end position="263"/>
    </location>
</feature>
<dbReference type="SUPFAM" id="SSF55874">
    <property type="entry name" value="ATPase domain of HSP90 chaperone/DNA topoisomerase II/histidine kinase"/>
    <property type="match status" value="1"/>
</dbReference>
<dbReference type="FunFam" id="1.10.287.130:FF:000001">
    <property type="entry name" value="Two-component sensor histidine kinase"/>
    <property type="match status" value="1"/>
</dbReference>
<dbReference type="PRINTS" id="PR00344">
    <property type="entry name" value="BCTRLSENSOR"/>
</dbReference>
<dbReference type="PROSITE" id="PS50109">
    <property type="entry name" value="HIS_KIN"/>
    <property type="match status" value="1"/>
</dbReference>
<dbReference type="CDD" id="cd00082">
    <property type="entry name" value="HisKA"/>
    <property type="match status" value="1"/>
</dbReference>
<evidence type="ECO:0000256" key="8">
    <source>
        <dbReference type="ARBA" id="ARBA00022989"/>
    </source>
</evidence>
<name>A0A6N9H3Y8_9MICO</name>
<keyword evidence="7" id="KW-0418">Kinase</keyword>
<sequence>MTEPGVAAQAPARPRRRVTLRARLIITTVAILAVIGVGIGAAAVLAVRGSLMDDLDGQLEQLSARAQASPRGGDAGRHPFQDPLRFLSLPGQGDGTIAAVTDGSTVQGQIARAGRGASESLDAQTLRGLIGVSPDGEPRTVRLAGLGDYRVVAVEASGMRVVYGIPQTGVNAAMGATLWRTALVVVIGVAAAAVLAGLLISRALLPLRRVAQTAAEVSRLELEQGESALRTRVPDDLSQPGTEVGDVGSAVNHMLDHVDAALQARYDSELQVRRFVADASHELRTPLATIRGYADLTKPLRPDSPPQVAQALERIDAGAVRMTGLVDDLLLLARLDAGREPVEPEPVDLSALLLEIVDDAHVTAREHQFALDLPAEPVMGMAVPARAVQVIANVVANARVHTPPGTTVTASAAYEGPWAVVRIADDGPGIAPEIVDRVFDRFVRAGADRARSSSAQAAGGSSGLGLAIAKALMGAMGGDISVVSRDAGEDRGTVFALRFTAAA</sequence>
<reference evidence="14 15" key="1">
    <citation type="submission" date="2020-01" db="EMBL/GenBank/DDBJ databases">
        <authorList>
            <person name="Deng T."/>
        </authorList>
    </citation>
    <scope>NUCLEOTIDE SEQUENCE [LARGE SCALE GENOMIC DNA]</scope>
    <source>
        <strain evidence="14 15">5221</strain>
    </source>
</reference>
<dbReference type="GO" id="GO:0000155">
    <property type="term" value="F:phosphorelay sensor kinase activity"/>
    <property type="evidence" value="ECO:0007669"/>
    <property type="project" value="InterPro"/>
</dbReference>
<keyword evidence="9" id="KW-0902">Two-component regulatory system</keyword>
<keyword evidence="6 11" id="KW-0812">Transmembrane</keyword>
<dbReference type="SMART" id="SM00387">
    <property type="entry name" value="HATPase_c"/>
    <property type="match status" value="1"/>
</dbReference>
<evidence type="ECO:0000256" key="5">
    <source>
        <dbReference type="ARBA" id="ARBA00022679"/>
    </source>
</evidence>
<evidence type="ECO:0000256" key="1">
    <source>
        <dbReference type="ARBA" id="ARBA00000085"/>
    </source>
</evidence>
<dbReference type="Pfam" id="PF02518">
    <property type="entry name" value="HATPase_c"/>
    <property type="match status" value="1"/>
</dbReference>